<dbReference type="InterPro" id="IPR004843">
    <property type="entry name" value="Calcineurin-like_PHP"/>
</dbReference>
<feature type="domain" description="Calcineurin-like phosphoesterase" evidence="1">
    <location>
        <begin position="43"/>
        <end position="222"/>
    </location>
</feature>
<dbReference type="Gene3D" id="3.60.21.10">
    <property type="match status" value="1"/>
</dbReference>
<evidence type="ECO:0000259" key="1">
    <source>
        <dbReference type="Pfam" id="PF00149"/>
    </source>
</evidence>
<reference evidence="2 3" key="1">
    <citation type="submission" date="2018-05" db="EMBL/GenBank/DDBJ databases">
        <title>Genomic Encyclopedia of Type Strains, Phase IV (KMG-IV): sequencing the most valuable type-strain genomes for metagenomic binning, comparative biology and taxonomic classification.</title>
        <authorList>
            <person name="Goeker M."/>
        </authorList>
    </citation>
    <scope>NUCLEOTIDE SEQUENCE [LARGE SCALE GENOMIC DNA]</scope>
    <source>
        <strain evidence="2 3">DSM 6462</strain>
    </source>
</reference>
<dbReference type="EMBL" id="QJJK01000013">
    <property type="protein sequence ID" value="PXW53641.1"/>
    <property type="molecule type" value="Genomic_DNA"/>
</dbReference>
<evidence type="ECO:0000313" key="3">
    <source>
        <dbReference type="Proteomes" id="UP000248021"/>
    </source>
</evidence>
<dbReference type="PANTHER" id="PTHR11575:SF24">
    <property type="entry name" value="5'-NUCLEOTIDASE"/>
    <property type="match status" value="1"/>
</dbReference>
<dbReference type="InterPro" id="IPR029052">
    <property type="entry name" value="Metallo-depent_PP-like"/>
</dbReference>
<dbReference type="GO" id="GO:0030288">
    <property type="term" value="C:outer membrane-bounded periplasmic space"/>
    <property type="evidence" value="ECO:0007669"/>
    <property type="project" value="TreeGrafter"/>
</dbReference>
<sequence length="441" mass="47266">MSRDVRILSTHDFFGSFATIPTSYGSLAGGEGLRSAARTLKTRAALWIDSGDLTQGGPLTVATQGRGGLAAAGELGIDVSVVGNHDLDFGAAFLQAHVADLRCPMLCSNVAIGLPQTAMLPTSAGTVGVIGLTHHNLHAMRFWTVADTSRMPTPDDQLDVDVPAIAGELRHQGADVVVALVHDGVDWSFRANGRYLVDEVMFADRCRSWRGAIDLIIAGHTLGRFFGEIEGTPVMQPWPLGAEIAVIDLDLATGRALAPPRGVLVEARGQWRGTGADIIAEAAADHLGDLDRPLYARSGGPMPLADFLAAAIADVTDADVTFAYATCGQPTLDGIFAFLENGPVSRLQLLQLMPYTTFDVVVTEVDPIELETIRALVRPRPQSRTTAWGQHVRQANHRCEILRLATTRGAAQRVISDMIGRELRWQPSGRTLFDGVRSILA</sequence>
<accession>A0A2V3TWT9</accession>
<dbReference type="SUPFAM" id="SSF56300">
    <property type="entry name" value="Metallo-dependent phosphatases"/>
    <property type="match status" value="1"/>
</dbReference>
<dbReference type="PANTHER" id="PTHR11575">
    <property type="entry name" value="5'-NUCLEOTIDASE-RELATED"/>
    <property type="match status" value="1"/>
</dbReference>
<dbReference type="InterPro" id="IPR006179">
    <property type="entry name" value="5_nucleotidase/apyrase"/>
</dbReference>
<dbReference type="GO" id="GO:0009166">
    <property type="term" value="P:nucleotide catabolic process"/>
    <property type="evidence" value="ECO:0007669"/>
    <property type="project" value="InterPro"/>
</dbReference>
<dbReference type="Pfam" id="PF00149">
    <property type="entry name" value="Metallophos"/>
    <property type="match status" value="1"/>
</dbReference>
<evidence type="ECO:0000313" key="2">
    <source>
        <dbReference type="EMBL" id="PXW53641.1"/>
    </source>
</evidence>
<dbReference type="GO" id="GO:0016787">
    <property type="term" value="F:hydrolase activity"/>
    <property type="evidence" value="ECO:0007669"/>
    <property type="project" value="InterPro"/>
</dbReference>
<organism evidence="2 3">
    <name type="scientific">Chelatococcus asaccharovorans</name>
    <dbReference type="NCBI Taxonomy" id="28210"/>
    <lineage>
        <taxon>Bacteria</taxon>
        <taxon>Pseudomonadati</taxon>
        <taxon>Pseudomonadota</taxon>
        <taxon>Alphaproteobacteria</taxon>
        <taxon>Hyphomicrobiales</taxon>
        <taxon>Chelatococcaceae</taxon>
        <taxon>Chelatococcus</taxon>
    </lineage>
</organism>
<proteinExistence type="predicted"/>
<name>A0A2V3TWT9_9HYPH</name>
<gene>
    <name evidence="2" type="ORF">C7450_113129</name>
</gene>
<comment type="caution">
    <text evidence="2">The sequence shown here is derived from an EMBL/GenBank/DDBJ whole genome shotgun (WGS) entry which is preliminary data.</text>
</comment>
<dbReference type="Proteomes" id="UP000248021">
    <property type="component" value="Unassembled WGS sequence"/>
</dbReference>
<keyword evidence="3" id="KW-1185">Reference proteome</keyword>
<protein>
    <submittedName>
        <fullName evidence="2">2',3'-cyclic-nucleotide 2'-phosphodiesterase (5'-nucleotidase family)</fullName>
    </submittedName>
</protein>
<dbReference type="AlphaFoldDB" id="A0A2V3TWT9"/>